<keyword evidence="5" id="KW-1185">Reference proteome</keyword>
<feature type="signal peptide" evidence="3">
    <location>
        <begin position="1"/>
        <end position="20"/>
    </location>
</feature>
<feature type="coiled-coil region" evidence="1">
    <location>
        <begin position="27"/>
        <end position="82"/>
    </location>
</feature>
<reference evidence="4 5" key="1">
    <citation type="submission" date="2024-08" db="EMBL/GenBank/DDBJ databases">
        <authorList>
            <person name="Cucini C."/>
            <person name="Frati F."/>
        </authorList>
    </citation>
    <scope>NUCLEOTIDE SEQUENCE [LARGE SCALE GENOMIC DNA]</scope>
</reference>
<protein>
    <submittedName>
        <fullName evidence="4">Uncharacterized protein</fullName>
    </submittedName>
</protein>
<evidence type="ECO:0000313" key="4">
    <source>
        <dbReference type="EMBL" id="CAL8141403.1"/>
    </source>
</evidence>
<keyword evidence="2" id="KW-0812">Transmembrane</keyword>
<evidence type="ECO:0000256" key="2">
    <source>
        <dbReference type="SAM" id="Phobius"/>
    </source>
</evidence>
<dbReference type="SUPFAM" id="SSF58100">
    <property type="entry name" value="Bacterial hemolysins"/>
    <property type="match status" value="1"/>
</dbReference>
<organism evidence="4 5">
    <name type="scientific">Orchesella dallaii</name>
    <dbReference type="NCBI Taxonomy" id="48710"/>
    <lineage>
        <taxon>Eukaryota</taxon>
        <taxon>Metazoa</taxon>
        <taxon>Ecdysozoa</taxon>
        <taxon>Arthropoda</taxon>
        <taxon>Hexapoda</taxon>
        <taxon>Collembola</taxon>
        <taxon>Entomobryomorpha</taxon>
        <taxon>Entomobryoidea</taxon>
        <taxon>Orchesellidae</taxon>
        <taxon>Orchesellinae</taxon>
        <taxon>Orchesella</taxon>
    </lineage>
</organism>
<keyword evidence="1" id="KW-0175">Coiled coil</keyword>
<accession>A0ABP1S2J0</accession>
<feature type="transmembrane region" description="Helical" evidence="2">
    <location>
        <begin position="127"/>
        <end position="149"/>
    </location>
</feature>
<dbReference type="Proteomes" id="UP001642540">
    <property type="component" value="Unassembled WGS sequence"/>
</dbReference>
<gene>
    <name evidence="4" type="ORF">ODALV1_LOCUS28701</name>
</gene>
<comment type="caution">
    <text evidence="4">The sequence shown here is derived from an EMBL/GenBank/DDBJ whole genome shotgun (WGS) entry which is preliminary data.</text>
</comment>
<dbReference type="EMBL" id="CAXLJM020000146">
    <property type="protein sequence ID" value="CAL8141403.1"/>
    <property type="molecule type" value="Genomic_DNA"/>
</dbReference>
<evidence type="ECO:0000256" key="1">
    <source>
        <dbReference type="SAM" id="Coils"/>
    </source>
</evidence>
<name>A0ABP1S2J0_9HEXA</name>
<evidence type="ECO:0000313" key="5">
    <source>
        <dbReference type="Proteomes" id="UP001642540"/>
    </source>
</evidence>
<keyword evidence="2" id="KW-1133">Transmembrane helix</keyword>
<keyword evidence="3" id="KW-0732">Signal</keyword>
<evidence type="ECO:0000256" key="3">
    <source>
        <dbReference type="SAM" id="SignalP"/>
    </source>
</evidence>
<feature type="chain" id="PRO_5047163154" evidence="3">
    <location>
        <begin position="21"/>
        <end position="175"/>
    </location>
</feature>
<proteinExistence type="predicted"/>
<sequence length="175" mass="19891">MIAFEVVLVVALLTPGIAMGAYSVHKIQELEENEDALEARLDEQEKQVFATNKRIDLLHKEVKELAQHFDILKEDLNNLKENSVRLSYAMSYLWDKLEKKFDEEWIENEKEIKEQQQSFNGFAGSDIIIILLIALGLLLIAAAVGVLVFRLVKRTAASTEPNTAQEQQHRGIITT</sequence>
<keyword evidence="2" id="KW-0472">Membrane</keyword>